<dbReference type="SUPFAM" id="SSF50199">
    <property type="entry name" value="Staphylococcal nuclease"/>
    <property type="match status" value="1"/>
</dbReference>
<protein>
    <submittedName>
        <fullName evidence="1">Nuclease-like protein</fullName>
    </submittedName>
</protein>
<gene>
    <name evidence="1" type="ORF">EYC82_14340</name>
</gene>
<sequence>MAIFQNTFFFRAILVTGLCLATPALGYEISSYAGVNDDGTLRIKGKTIRLFGIHIPETTRTCSPNRIPRVCGSRASVALDFKIEGFVSCALLERHKDSTYTGQCRVNVSAFEEGDDLSAYLLQKGWAVALPGAPFEYHTLEKIARSRSFGVWGMPVDNVINRRR</sequence>
<dbReference type="Gene3D" id="2.40.50.90">
    <property type="match status" value="1"/>
</dbReference>
<dbReference type="EMBL" id="SHNO01000001">
    <property type="protein sequence ID" value="MCX2978542.1"/>
    <property type="molecule type" value="Genomic_DNA"/>
</dbReference>
<dbReference type="Proteomes" id="UP001143304">
    <property type="component" value="Unassembled WGS sequence"/>
</dbReference>
<evidence type="ECO:0000313" key="2">
    <source>
        <dbReference type="Proteomes" id="UP001143304"/>
    </source>
</evidence>
<name>A0ABT3TAP0_9GAMM</name>
<dbReference type="InterPro" id="IPR035437">
    <property type="entry name" value="SNase_OB-fold_sf"/>
</dbReference>
<keyword evidence="2" id="KW-1185">Reference proteome</keyword>
<reference evidence="1" key="1">
    <citation type="submission" date="2019-02" db="EMBL/GenBank/DDBJ databases">
        <authorList>
            <person name="Li S.-H."/>
        </authorList>
    </citation>
    <scope>NUCLEOTIDE SEQUENCE</scope>
    <source>
        <strain evidence="1">IMCC11814</strain>
    </source>
</reference>
<evidence type="ECO:0000313" key="1">
    <source>
        <dbReference type="EMBL" id="MCX2978542.1"/>
    </source>
</evidence>
<comment type="caution">
    <text evidence="1">The sequence shown here is derived from an EMBL/GenBank/DDBJ whole genome shotgun (WGS) entry which is preliminary data.</text>
</comment>
<dbReference type="RefSeq" id="WP_279250238.1">
    <property type="nucleotide sequence ID" value="NZ_SHNO01000001.1"/>
</dbReference>
<accession>A0ABT3TAP0</accession>
<proteinExistence type="predicted"/>
<organism evidence="1 2">
    <name type="scientific">Candidatus Marimicrobium litorale</name>
    <dbReference type="NCBI Taxonomy" id="2518991"/>
    <lineage>
        <taxon>Bacteria</taxon>
        <taxon>Pseudomonadati</taxon>
        <taxon>Pseudomonadota</taxon>
        <taxon>Gammaproteobacteria</taxon>
        <taxon>Cellvibrionales</taxon>
        <taxon>Halieaceae</taxon>
        <taxon>Marimicrobium</taxon>
    </lineage>
</organism>